<sequence length="138" mass="15845">MLPFMIINSLNEIGNSMENSNGKWTVKSFTVQRENNHLQLQRLLASEHEVAVVNEKVENETNTVVVSGRNNSVWLQRIIAQNTTLHHQREDLEQLMNVPEIDEAELQVISDLLGEAMNCIDTFRNANSSCFRNHNTQR</sequence>
<name>A0A163EDY8_PHYB8</name>
<dbReference type="AlphaFoldDB" id="A0A163EDY8"/>
<evidence type="ECO:0000313" key="2">
    <source>
        <dbReference type="Proteomes" id="UP000077315"/>
    </source>
</evidence>
<dbReference type="GeneID" id="29003789"/>
<gene>
    <name evidence="1" type="ORF">PHYBLDRAFT_73587</name>
</gene>
<dbReference type="Proteomes" id="UP000077315">
    <property type="component" value="Unassembled WGS sequence"/>
</dbReference>
<evidence type="ECO:0000313" key="1">
    <source>
        <dbReference type="EMBL" id="OAD78130.1"/>
    </source>
</evidence>
<dbReference type="VEuPathDB" id="FungiDB:PHYBLDRAFT_73587"/>
<reference evidence="2" key="1">
    <citation type="submission" date="2015-06" db="EMBL/GenBank/DDBJ databases">
        <title>Expansion of signal transduction pathways in fungi by whole-genome duplication.</title>
        <authorList>
            <consortium name="DOE Joint Genome Institute"/>
            <person name="Corrochano L.M."/>
            <person name="Kuo A."/>
            <person name="Marcet-Houben M."/>
            <person name="Polaino S."/>
            <person name="Salamov A."/>
            <person name="Villalobos J.M."/>
            <person name="Alvarez M.I."/>
            <person name="Avalos J."/>
            <person name="Benito E.P."/>
            <person name="Benoit I."/>
            <person name="Burger G."/>
            <person name="Camino L.P."/>
            <person name="Canovas D."/>
            <person name="Cerda-Olmedo E."/>
            <person name="Cheng J.-F."/>
            <person name="Dominguez A."/>
            <person name="Elias M."/>
            <person name="Eslava A.P."/>
            <person name="Glaser F."/>
            <person name="Grimwood J."/>
            <person name="Gutierrez G."/>
            <person name="Heitman J."/>
            <person name="Henrissat B."/>
            <person name="Iturriaga E.A."/>
            <person name="Lang B.F."/>
            <person name="Lavin J.L."/>
            <person name="Lee S."/>
            <person name="Li W."/>
            <person name="Lindquist E."/>
            <person name="Lopez-Garcia S."/>
            <person name="Luque E.M."/>
            <person name="Marcos A.T."/>
            <person name="Martin J."/>
            <person name="McCluskey K."/>
            <person name="Medina H.R."/>
            <person name="Miralles-Duran A."/>
            <person name="Miyazaki A."/>
            <person name="Munoz-Torres E."/>
            <person name="Oguiza J.A."/>
            <person name="Ohm R."/>
            <person name="Olmedo M."/>
            <person name="Orejas M."/>
            <person name="Ortiz-Castellanos L."/>
            <person name="Pisabarro A.G."/>
            <person name="Rodriguez-Romero J."/>
            <person name="Ruiz-Herrera J."/>
            <person name="Ruiz-Vazquez R."/>
            <person name="Sanz C."/>
            <person name="Schackwitz W."/>
            <person name="Schmutz J."/>
            <person name="Shahriari M."/>
            <person name="Shelest E."/>
            <person name="Silva-Franco F."/>
            <person name="Soanes D."/>
            <person name="Syed K."/>
            <person name="Tagua V.G."/>
            <person name="Talbot N.J."/>
            <person name="Thon M."/>
            <person name="De vries R.P."/>
            <person name="Wiebenga A."/>
            <person name="Yadav J.S."/>
            <person name="Braun E.L."/>
            <person name="Baker S."/>
            <person name="Garre V."/>
            <person name="Horwitz B."/>
            <person name="Torres-Martinez S."/>
            <person name="Idnurm A."/>
            <person name="Herrera-Estrella A."/>
            <person name="Gabaldon T."/>
            <person name="Grigoriev I.V."/>
        </authorList>
    </citation>
    <scope>NUCLEOTIDE SEQUENCE [LARGE SCALE GENOMIC DNA]</scope>
    <source>
        <strain evidence="2">NRRL 1555(-)</strain>
    </source>
</reference>
<dbReference type="EMBL" id="KV440974">
    <property type="protein sequence ID" value="OAD78130.1"/>
    <property type="molecule type" value="Genomic_DNA"/>
</dbReference>
<dbReference type="InParanoid" id="A0A163EDY8"/>
<keyword evidence="2" id="KW-1185">Reference proteome</keyword>
<dbReference type="RefSeq" id="XP_018296170.1">
    <property type="nucleotide sequence ID" value="XM_018442883.1"/>
</dbReference>
<proteinExistence type="predicted"/>
<accession>A0A163EDY8</accession>
<protein>
    <submittedName>
        <fullName evidence="1">Uncharacterized protein</fullName>
    </submittedName>
</protein>
<organism evidence="1 2">
    <name type="scientific">Phycomyces blakesleeanus (strain ATCC 8743b / DSM 1359 / FGSC 10004 / NBRC 33097 / NRRL 1555)</name>
    <dbReference type="NCBI Taxonomy" id="763407"/>
    <lineage>
        <taxon>Eukaryota</taxon>
        <taxon>Fungi</taxon>
        <taxon>Fungi incertae sedis</taxon>
        <taxon>Mucoromycota</taxon>
        <taxon>Mucoromycotina</taxon>
        <taxon>Mucoromycetes</taxon>
        <taxon>Mucorales</taxon>
        <taxon>Phycomycetaceae</taxon>
        <taxon>Phycomyces</taxon>
    </lineage>
</organism>